<comment type="caution">
    <text evidence="1">The sequence shown here is derived from an EMBL/GenBank/DDBJ whole genome shotgun (WGS) entry which is preliminary data.</text>
</comment>
<dbReference type="InterPro" id="IPR013381">
    <property type="entry name" value="CRISPR-assoc_prot_Cse1"/>
</dbReference>
<dbReference type="Proteomes" id="UP000288096">
    <property type="component" value="Unassembled WGS sequence"/>
</dbReference>
<keyword evidence="2" id="KW-1185">Reference proteome</keyword>
<reference evidence="2" key="2">
    <citation type="submission" date="2019-01" db="EMBL/GenBank/DDBJ databases">
        <title>Genome sequence of Desulfonema ishimotonii strain Tokyo 01.</title>
        <authorList>
            <person name="Fukui M."/>
        </authorList>
    </citation>
    <scope>NUCLEOTIDE SEQUENCE [LARGE SCALE GENOMIC DNA]</scope>
    <source>
        <strain evidence="2">Tokyo 01</strain>
    </source>
</reference>
<sequence length="522" mass="59907">MFNPIYDPFFPCRTNGNTTRVPMREILLGNIRANPSHPDPALNAFLRYVPSEFLQSLNLKLDREEWIDLINNGVESGYMESYRQQVEARLEDMKDVFALHPDKNGFFQHADVRTQKNLKTDLDALLIFGTSGNNPVHHRVNGSLKQLCVPCVLTALMQHNNFCLAGTVGHSNFRGQTCYLCMIHEDDPFRRMLLNTWFPGISDAEPKQYGWDRPAGADDLPTWIRPGKAGKEGVKEGASDVGLRRAVFYTPRHAFFDTEHDTGRCDLCGQTSDKLVRRYYWERYGHKLNTKGVTVRHPTQAVYTDEKNLTLPVNYNPSVWRNLGALVVKNFNSGKLKFDPAPLVAQFKGANNNESFLTLELMAFEANQAKLLNFHHDKLRLPVFAEDSDIRFFYENVERFTSAAAQMLNAFRRCGTADKQRKQIQLASVNDAHGTLTQRFGEETLSSLERFRAVFDPQDENEMVDRMKERLEKFGQEIRGEFEHICQKEYSWDNVKAQKKLAGQKHMLAGVLRKILNEFEGE</sequence>
<protein>
    <recommendedName>
        <fullName evidence="3">Type I-E CRISPR-associated protein Cse1/CasA</fullName>
    </recommendedName>
</protein>
<evidence type="ECO:0000313" key="1">
    <source>
        <dbReference type="EMBL" id="GBC61446.1"/>
    </source>
</evidence>
<organism evidence="1 2">
    <name type="scientific">Desulfonema ishimotonii</name>
    <dbReference type="NCBI Taxonomy" id="45657"/>
    <lineage>
        <taxon>Bacteria</taxon>
        <taxon>Pseudomonadati</taxon>
        <taxon>Thermodesulfobacteriota</taxon>
        <taxon>Desulfobacteria</taxon>
        <taxon>Desulfobacterales</taxon>
        <taxon>Desulfococcaceae</taxon>
        <taxon>Desulfonema</taxon>
    </lineage>
</organism>
<proteinExistence type="predicted"/>
<dbReference type="RefSeq" id="WP_124328736.1">
    <property type="nucleotide sequence ID" value="NZ_BEXT01000001.1"/>
</dbReference>
<dbReference type="EMBL" id="BEXT01000001">
    <property type="protein sequence ID" value="GBC61446.1"/>
    <property type="molecule type" value="Genomic_DNA"/>
</dbReference>
<reference evidence="2" key="1">
    <citation type="submission" date="2017-11" db="EMBL/GenBank/DDBJ databases">
        <authorList>
            <person name="Watanabe M."/>
            <person name="Kojima H."/>
        </authorList>
    </citation>
    <scope>NUCLEOTIDE SEQUENCE [LARGE SCALE GENOMIC DNA]</scope>
    <source>
        <strain evidence="2">Tokyo 01</strain>
    </source>
</reference>
<dbReference type="OrthoDB" id="5392377at2"/>
<gene>
    <name evidence="1" type="ORF">DENIS_2406</name>
</gene>
<evidence type="ECO:0008006" key="3">
    <source>
        <dbReference type="Google" id="ProtNLM"/>
    </source>
</evidence>
<dbReference type="Pfam" id="PF09481">
    <property type="entry name" value="CRISPR_Cse1"/>
    <property type="match status" value="1"/>
</dbReference>
<evidence type="ECO:0000313" key="2">
    <source>
        <dbReference type="Proteomes" id="UP000288096"/>
    </source>
</evidence>
<accession>A0A401FWV9</accession>
<dbReference type="AlphaFoldDB" id="A0A401FWV9"/>
<name>A0A401FWV9_9BACT</name>